<dbReference type="InterPro" id="IPR013249">
    <property type="entry name" value="RNA_pol_sigma70_r4_t2"/>
</dbReference>
<dbReference type="EMBL" id="FNRI01000005">
    <property type="protein sequence ID" value="SEA68812.1"/>
    <property type="molecule type" value="Genomic_DNA"/>
</dbReference>
<sequence>MSKDGTYNGPEVSVFRSSEGGGNIPEFFRNYYPMFVSFARNFVQSREVCEDLVQEAFVALLEQGCTFDNEYMAKGFLYKTLRNKCLNHLRHEQIRSRYAEMQAAHYKRERSEKKSEEFFIDAIMREESSLIISQAIEGLPEMGRQVLNMSVEGLSNQEIADVLGISINTVRTHKSRAYKVLRIVLSNQWMLF</sequence>
<keyword evidence="4" id="KW-0804">Transcription</keyword>
<dbReference type="Gene3D" id="1.10.10.10">
    <property type="entry name" value="Winged helix-like DNA-binding domain superfamily/Winged helix DNA-binding domain"/>
    <property type="match status" value="1"/>
</dbReference>
<dbReference type="Pfam" id="PF08281">
    <property type="entry name" value="Sigma70_r4_2"/>
    <property type="match status" value="1"/>
</dbReference>
<keyword evidence="2" id="KW-0805">Transcription regulation</keyword>
<dbReference type="PRINTS" id="PR00038">
    <property type="entry name" value="HTHLUXR"/>
</dbReference>
<dbReference type="InterPro" id="IPR007627">
    <property type="entry name" value="RNA_pol_sigma70_r2"/>
</dbReference>
<dbReference type="CDD" id="cd06170">
    <property type="entry name" value="LuxR_C_like"/>
    <property type="match status" value="1"/>
</dbReference>
<dbReference type="RefSeq" id="WP_020693189.1">
    <property type="nucleotide sequence ID" value="NZ_FNRI01000005.1"/>
</dbReference>
<organism evidence="6 7">
    <name type="scientific">Alistipes timonensis JC136</name>
    <dbReference type="NCBI Taxonomy" id="1033731"/>
    <lineage>
        <taxon>Bacteria</taxon>
        <taxon>Pseudomonadati</taxon>
        <taxon>Bacteroidota</taxon>
        <taxon>Bacteroidia</taxon>
        <taxon>Bacteroidales</taxon>
        <taxon>Rikenellaceae</taxon>
        <taxon>Alistipes</taxon>
    </lineage>
</organism>
<dbReference type="Pfam" id="PF04542">
    <property type="entry name" value="Sigma70_r2"/>
    <property type="match status" value="1"/>
</dbReference>
<dbReference type="InterPro" id="IPR014284">
    <property type="entry name" value="RNA_pol_sigma-70_dom"/>
</dbReference>
<gene>
    <name evidence="6" type="ORF">SAMN05444145_105182</name>
</gene>
<evidence type="ECO:0000313" key="7">
    <source>
        <dbReference type="Proteomes" id="UP000183253"/>
    </source>
</evidence>
<feature type="domain" description="HTH luxR-type" evidence="5">
    <location>
        <begin position="136"/>
        <end position="183"/>
    </location>
</feature>
<evidence type="ECO:0000256" key="1">
    <source>
        <dbReference type="ARBA" id="ARBA00010641"/>
    </source>
</evidence>
<evidence type="ECO:0000256" key="3">
    <source>
        <dbReference type="ARBA" id="ARBA00023082"/>
    </source>
</evidence>
<dbReference type="GO" id="GO:0016987">
    <property type="term" value="F:sigma factor activity"/>
    <property type="evidence" value="ECO:0007669"/>
    <property type="project" value="UniProtKB-KW"/>
</dbReference>
<dbReference type="PANTHER" id="PTHR43133:SF46">
    <property type="entry name" value="RNA POLYMERASE SIGMA-70 FACTOR ECF SUBFAMILY"/>
    <property type="match status" value="1"/>
</dbReference>
<dbReference type="Proteomes" id="UP000183253">
    <property type="component" value="Unassembled WGS sequence"/>
</dbReference>
<evidence type="ECO:0000256" key="2">
    <source>
        <dbReference type="ARBA" id="ARBA00023015"/>
    </source>
</evidence>
<name>A0A1H4D935_9BACT</name>
<dbReference type="NCBIfam" id="TIGR02937">
    <property type="entry name" value="sigma70-ECF"/>
    <property type="match status" value="1"/>
</dbReference>
<reference evidence="6" key="1">
    <citation type="submission" date="2016-10" db="EMBL/GenBank/DDBJ databases">
        <authorList>
            <person name="de Groot N.N."/>
        </authorList>
    </citation>
    <scope>NUCLEOTIDE SEQUENCE [LARGE SCALE GENOMIC DNA]</scope>
    <source>
        <strain evidence="6">DSM 25383</strain>
    </source>
</reference>
<dbReference type="InterPro" id="IPR014327">
    <property type="entry name" value="RNA_pol_sigma70_bacteroid"/>
</dbReference>
<dbReference type="GO" id="GO:0003677">
    <property type="term" value="F:DNA binding"/>
    <property type="evidence" value="ECO:0007669"/>
    <property type="project" value="InterPro"/>
</dbReference>
<dbReference type="SUPFAM" id="SSF88946">
    <property type="entry name" value="Sigma2 domain of RNA polymerase sigma factors"/>
    <property type="match status" value="1"/>
</dbReference>
<comment type="similarity">
    <text evidence="1">Belongs to the sigma-70 factor family. ECF subfamily.</text>
</comment>
<accession>A0A1H4D935</accession>
<keyword evidence="7" id="KW-1185">Reference proteome</keyword>
<dbReference type="GO" id="GO:0006352">
    <property type="term" value="P:DNA-templated transcription initiation"/>
    <property type="evidence" value="ECO:0007669"/>
    <property type="project" value="InterPro"/>
</dbReference>
<keyword evidence="3" id="KW-0731">Sigma factor</keyword>
<dbReference type="InterPro" id="IPR013324">
    <property type="entry name" value="RNA_pol_sigma_r3/r4-like"/>
</dbReference>
<evidence type="ECO:0000259" key="5">
    <source>
        <dbReference type="SMART" id="SM00421"/>
    </source>
</evidence>
<dbReference type="InterPro" id="IPR000792">
    <property type="entry name" value="Tscrpt_reg_LuxR_C"/>
</dbReference>
<evidence type="ECO:0000313" key="6">
    <source>
        <dbReference type="EMBL" id="SEA68812.1"/>
    </source>
</evidence>
<evidence type="ECO:0000256" key="4">
    <source>
        <dbReference type="ARBA" id="ARBA00023163"/>
    </source>
</evidence>
<dbReference type="InterPro" id="IPR013325">
    <property type="entry name" value="RNA_pol_sigma_r2"/>
</dbReference>
<protein>
    <submittedName>
        <fullName evidence="6">RNA polymerase sigma-70 factor, ECF subfamily</fullName>
    </submittedName>
</protein>
<proteinExistence type="inferred from homology"/>
<dbReference type="Gene3D" id="1.10.1740.10">
    <property type="match status" value="1"/>
</dbReference>
<dbReference type="SMART" id="SM00421">
    <property type="entry name" value="HTH_LUXR"/>
    <property type="match status" value="1"/>
</dbReference>
<dbReference type="SUPFAM" id="SSF88659">
    <property type="entry name" value="Sigma3 and sigma4 domains of RNA polymerase sigma factors"/>
    <property type="match status" value="1"/>
</dbReference>
<dbReference type="InterPro" id="IPR039425">
    <property type="entry name" value="RNA_pol_sigma-70-like"/>
</dbReference>
<dbReference type="InterPro" id="IPR036388">
    <property type="entry name" value="WH-like_DNA-bd_sf"/>
</dbReference>
<dbReference type="PANTHER" id="PTHR43133">
    <property type="entry name" value="RNA POLYMERASE ECF-TYPE SIGMA FACTO"/>
    <property type="match status" value="1"/>
</dbReference>
<dbReference type="NCBIfam" id="TIGR02985">
    <property type="entry name" value="Sig70_bacteroi1"/>
    <property type="match status" value="1"/>
</dbReference>
<dbReference type="AlphaFoldDB" id="A0A1H4D935"/>
<dbReference type="STRING" id="1033731.SAMN05444145_105182"/>
<dbReference type="OrthoDB" id="1045557at2"/>